<dbReference type="GO" id="GO:0031122">
    <property type="term" value="P:cytoplasmic microtubule organization"/>
    <property type="evidence" value="ECO:0007669"/>
    <property type="project" value="InterPro"/>
</dbReference>
<dbReference type="GO" id="GO:0015031">
    <property type="term" value="P:protein transport"/>
    <property type="evidence" value="ECO:0007669"/>
    <property type="project" value="UniProtKB-KW"/>
</dbReference>
<dbReference type="GO" id="GO:0051959">
    <property type="term" value="F:dynein light intermediate chain binding"/>
    <property type="evidence" value="ECO:0007669"/>
    <property type="project" value="TreeGrafter"/>
</dbReference>
<dbReference type="InterPro" id="IPR002088">
    <property type="entry name" value="Prenyl_trans_a"/>
</dbReference>
<evidence type="ECO:0000256" key="14">
    <source>
        <dbReference type="SAM" id="MobiDB-lite"/>
    </source>
</evidence>
<evidence type="ECO:0000256" key="11">
    <source>
        <dbReference type="ARBA" id="ARBA00059999"/>
    </source>
</evidence>
<comment type="subcellular location">
    <subcellularLocation>
        <location evidence="1">Cytoplasm</location>
        <location evidence="1">Cytoskeleton</location>
    </subcellularLocation>
    <subcellularLocation>
        <location evidence="2">Golgi apparatus</location>
    </subcellularLocation>
</comment>
<proteinExistence type="inferred from homology"/>
<evidence type="ECO:0000256" key="6">
    <source>
        <dbReference type="ARBA" id="ARBA00022701"/>
    </source>
</evidence>
<keyword evidence="10" id="KW-0206">Cytoskeleton</keyword>
<dbReference type="Bgee" id="ENSOCUG00000001402">
    <property type="expression patterns" value="Expressed in autopod skin and 16 other cell types or tissues"/>
</dbReference>
<dbReference type="Gene3D" id="1.10.418.10">
    <property type="entry name" value="Calponin-like domain"/>
    <property type="match status" value="1"/>
</dbReference>
<dbReference type="GO" id="GO:0008017">
    <property type="term" value="F:microtubule binding"/>
    <property type="evidence" value="ECO:0007669"/>
    <property type="project" value="InterPro"/>
</dbReference>
<keyword evidence="5" id="KW-0963">Cytoplasm</keyword>
<gene>
    <name evidence="16" type="primary">HOOK3</name>
</gene>
<evidence type="ECO:0000256" key="9">
    <source>
        <dbReference type="ARBA" id="ARBA00023054"/>
    </source>
</evidence>
<dbReference type="GO" id="GO:0005794">
    <property type="term" value="C:Golgi apparatus"/>
    <property type="evidence" value="ECO:0007669"/>
    <property type="project" value="UniProtKB-SubCell"/>
</dbReference>
<evidence type="ECO:0000256" key="3">
    <source>
        <dbReference type="ARBA" id="ARBA00006946"/>
    </source>
</evidence>
<evidence type="ECO:0000313" key="17">
    <source>
        <dbReference type="Proteomes" id="UP000001811"/>
    </source>
</evidence>
<keyword evidence="4" id="KW-0813">Transport</keyword>
<comment type="similarity">
    <text evidence="3">Belongs to the hook family.</text>
</comment>
<dbReference type="InterPro" id="IPR043936">
    <property type="entry name" value="HOOK_N"/>
</dbReference>
<keyword evidence="7" id="KW-0653">Protein transport</keyword>
<comment type="function">
    <text evidence="11">Acts as an adapter protein linking the dynein motor complex to various cargos and converts dynein from a non-processive to a highly processive motor in the presence of dynactin. Facilitates the interaction between dynein and dynactin and activates dynein processivity (the ability to move along a microtubule for a long distance without falling off the track). Predominantly recruits 2 dyneins, which increases both the force and speed of the microtubule motor. Component of the FTS/Hook/FHIP complex (FHF complex). The FHF complex may function to promote vesicle trafficking and/or fusion via the homotypic vesicular protein sorting complex (the HOPS complex). May regulate clearance of endocytosed receptors such as MSR1. Participates in defining the architecture and localization of the Golgi complex. FHF complex promotes the distribution of AP-4 complex to the perinuclear area of the cell.</text>
</comment>
<dbReference type="SUPFAM" id="SSF116907">
    <property type="entry name" value="Hook domain"/>
    <property type="match status" value="1"/>
</dbReference>
<evidence type="ECO:0000256" key="1">
    <source>
        <dbReference type="ARBA" id="ARBA00004245"/>
    </source>
</evidence>
<evidence type="ECO:0000256" key="8">
    <source>
        <dbReference type="ARBA" id="ARBA00023034"/>
    </source>
</evidence>
<evidence type="ECO:0000256" key="12">
    <source>
        <dbReference type="ARBA" id="ARBA00069408"/>
    </source>
</evidence>
<dbReference type="GeneTree" id="ENSGT00940000158075"/>
<dbReference type="Proteomes" id="UP000001811">
    <property type="component" value="Unplaced"/>
</dbReference>
<organism evidence="16 17">
    <name type="scientific">Oryctolagus cuniculus</name>
    <name type="common">Rabbit</name>
    <dbReference type="NCBI Taxonomy" id="9986"/>
    <lineage>
        <taxon>Eukaryota</taxon>
        <taxon>Metazoa</taxon>
        <taxon>Chordata</taxon>
        <taxon>Craniata</taxon>
        <taxon>Vertebrata</taxon>
        <taxon>Euteleostomi</taxon>
        <taxon>Mammalia</taxon>
        <taxon>Eutheria</taxon>
        <taxon>Euarchontoglires</taxon>
        <taxon>Glires</taxon>
        <taxon>Lagomorpha</taxon>
        <taxon>Leporidae</taxon>
        <taxon>Oryctolagus</taxon>
    </lineage>
</organism>
<dbReference type="PROSITE" id="PS51147">
    <property type="entry name" value="PFTA"/>
    <property type="match status" value="4"/>
</dbReference>
<sequence length="995" mass="116181">MFSVESVERVELCESLLTWIQTFNVDAPCQTVEDLTSGVVMAQVLQKIDPAYFDENWLNRIKTEVGDNWRLKISNLKKILKGILDYNHEILGQQINDFTLPDVTLVGEHSDAAELGRMLQLILGCAVNCEQKQEYIQAIMMMEESVQHVVMTAIQELMSKESPVSAGNDAYVDLDRQLKKTTEELNEALSAKEEIAQRCHELDMQVAALQEEKSSLLAENQILMERLNQSDSIEDPNSPAGRRHLQLQTQLEQLQEETFRLEAAKDDYRIRCEELEKEISELRQQNDELTTLADEAQSLKDEIDVLRHSSDKVSKLEGQVESYKKKLEDLGDLRRQVKLLEEKNTMYMQNTVSLEEELRKANAARSQLETYKRQVVELQNRLSEESKKADKLDFEYKRLKEKVDSLQKEKDRLRTERDSLKETIEELRCVQAQEGQLTTQGLIPLGSQESSDSLAAEIVTPEIREKLIRLQHENKMLKLNQEGSDNEKIALLQSLLDDANLRKNELETENRLVNQRLLEVQSQVEELQKSLQDHGSKAEDSVLLKKKLEEHLEKLHEANNELQKKRAIIEDLEPRFNNSSLKIEELQEALRKKEEEMKQMEERYKKYLEKAKSVIRTLDPKQNQGAAPEIQALKNQLQERDRLFHSLEKEYEKTKSQREMEEKYIVSAWYNMGMTLHKKAAEDRLASTGSGQSFLARQRQATSTRRSYPGHVQPATARDRAEWADIDPVPQNDGPNPVVQIIYSEKFRDVYDYFRAVLQRDERSERAFKLTRDAIELNAANYTVWHHRRVLVEWLKDPSQELEFIADILNQDAKNYHAWQHRQWVIQEYKLWDNELQYVDQLLKEDVRNNSVWNQRYFVISNTTGYNDRAVLEREVQYTLEMIKLVPHNESAWNYLKGILQDRGLSKYPNLLNQLLDLQPSHSSPYLIAFLVDIYEDMLENQCDNKEDILNKALELCEILAKEKDTIRKEYWRYIGRSLQSKHSTESALPTDVQQ</sequence>
<dbReference type="PROSITE" id="PS50021">
    <property type="entry name" value="CH"/>
    <property type="match status" value="1"/>
</dbReference>
<evidence type="ECO:0000259" key="15">
    <source>
        <dbReference type="PROSITE" id="PS50021"/>
    </source>
</evidence>
<keyword evidence="9 13" id="KW-0175">Coiled coil</keyword>
<evidence type="ECO:0000256" key="4">
    <source>
        <dbReference type="ARBA" id="ARBA00022448"/>
    </source>
</evidence>
<dbReference type="FunFam" id="1.10.418.10:FF:000215">
    <property type="entry name" value="Protein Hook homolog 3"/>
    <property type="match status" value="1"/>
</dbReference>
<reference evidence="16 17" key="1">
    <citation type="journal article" date="2011" name="Nature">
        <title>A high-resolution map of human evolutionary constraint using 29 mammals.</title>
        <authorList>
            <person name="Lindblad-Toh K."/>
            <person name="Garber M."/>
            <person name="Zuk O."/>
            <person name="Lin M.F."/>
            <person name="Parker B.J."/>
            <person name="Washietl S."/>
            <person name="Kheradpour P."/>
            <person name="Ernst J."/>
            <person name="Jordan G."/>
            <person name="Mauceli E."/>
            <person name="Ward L.D."/>
            <person name="Lowe C.B."/>
            <person name="Holloway A.K."/>
            <person name="Clamp M."/>
            <person name="Gnerre S."/>
            <person name="Alfoldi J."/>
            <person name="Beal K."/>
            <person name="Chang J."/>
            <person name="Clawson H."/>
            <person name="Cuff J."/>
            <person name="Di Palma F."/>
            <person name="Fitzgerald S."/>
            <person name="Flicek P."/>
            <person name="Guttman M."/>
            <person name="Hubisz M.J."/>
            <person name="Jaffe D.B."/>
            <person name="Jungreis I."/>
            <person name="Kent W.J."/>
            <person name="Kostka D."/>
            <person name="Lara M."/>
            <person name="Martins A.L."/>
            <person name="Massingham T."/>
            <person name="Moltke I."/>
            <person name="Raney B.J."/>
            <person name="Rasmussen M.D."/>
            <person name="Robinson J."/>
            <person name="Stark A."/>
            <person name="Vilella A.J."/>
            <person name="Wen J."/>
            <person name="Xie X."/>
            <person name="Zody M.C."/>
            <person name="Baldwin J."/>
            <person name="Bloom T."/>
            <person name="Chin C.W."/>
            <person name="Heiman D."/>
            <person name="Nicol R."/>
            <person name="Nusbaum C."/>
            <person name="Young S."/>
            <person name="Wilkinson J."/>
            <person name="Worley K.C."/>
            <person name="Kovar C.L."/>
            <person name="Muzny D.M."/>
            <person name="Gibbs R.A."/>
            <person name="Cree A."/>
            <person name="Dihn H.H."/>
            <person name="Fowler G."/>
            <person name="Jhangiani S."/>
            <person name="Joshi V."/>
            <person name="Lee S."/>
            <person name="Lewis L.R."/>
            <person name="Nazareth L.V."/>
            <person name="Okwuonu G."/>
            <person name="Santibanez J."/>
            <person name="Warren W.C."/>
            <person name="Mardis E.R."/>
            <person name="Weinstock G.M."/>
            <person name="Wilson R.K."/>
            <person name="Delehaunty K."/>
            <person name="Dooling D."/>
            <person name="Fronik C."/>
            <person name="Fulton L."/>
            <person name="Fulton B."/>
            <person name="Graves T."/>
            <person name="Minx P."/>
            <person name="Sodergren E."/>
            <person name="Birney E."/>
            <person name="Margulies E.H."/>
            <person name="Herrero J."/>
            <person name="Green E.D."/>
            <person name="Haussler D."/>
            <person name="Siepel A."/>
            <person name="Goldman N."/>
            <person name="Pollard K.S."/>
            <person name="Pedersen J.S."/>
            <person name="Lander E.S."/>
            <person name="Kellis M."/>
        </authorList>
    </citation>
    <scope>NUCLEOTIDE SEQUENCE [LARGE SCALE GENOMIC DNA]</scope>
    <source>
        <strain evidence="17">Thorbecke</strain>
    </source>
</reference>
<dbReference type="Pfam" id="PF01239">
    <property type="entry name" value="PPTA"/>
    <property type="match status" value="4"/>
</dbReference>
<feature type="compositionally biased region" description="Polar residues" evidence="14">
    <location>
        <begin position="688"/>
        <end position="706"/>
    </location>
</feature>
<dbReference type="Pfam" id="PF05622">
    <property type="entry name" value="HOOK"/>
    <property type="match status" value="1"/>
</dbReference>
<dbReference type="GO" id="GO:0005874">
    <property type="term" value="C:microtubule"/>
    <property type="evidence" value="ECO:0007669"/>
    <property type="project" value="UniProtKB-KW"/>
</dbReference>
<dbReference type="PANTHER" id="PTHR18947">
    <property type="entry name" value="HOOK PROTEINS"/>
    <property type="match status" value="1"/>
</dbReference>
<keyword evidence="6" id="KW-0493">Microtubule</keyword>
<dbReference type="Pfam" id="PF19047">
    <property type="entry name" value="HOOK_N"/>
    <property type="match status" value="1"/>
</dbReference>
<name>A0A5F9CM03_RABIT</name>
<feature type="region of interest" description="Disordered" evidence="14">
    <location>
        <begin position="688"/>
        <end position="717"/>
    </location>
</feature>
<evidence type="ECO:0000256" key="7">
    <source>
        <dbReference type="ARBA" id="ARBA00022927"/>
    </source>
</evidence>
<dbReference type="PANTHER" id="PTHR18947:SF38">
    <property type="entry name" value="PROTEIN HOOK HOMOLOG 3"/>
    <property type="match status" value="1"/>
</dbReference>
<keyword evidence="8" id="KW-0333">Golgi apparatus</keyword>
<evidence type="ECO:0000313" key="16">
    <source>
        <dbReference type="Ensembl" id="ENSOCUP00000034511.1"/>
    </source>
</evidence>
<dbReference type="Ensembl" id="ENSOCUT00000044025.1">
    <property type="protein sequence ID" value="ENSOCUP00000034511.1"/>
    <property type="gene ID" value="ENSOCUG00000001402.4"/>
</dbReference>
<accession>A0A5F9CM03</accession>
<dbReference type="CDD" id="cd22226">
    <property type="entry name" value="HkD_Hook3"/>
    <property type="match status" value="1"/>
</dbReference>
<dbReference type="Gene3D" id="1.25.40.120">
    <property type="entry name" value="Protein prenylyltransferase"/>
    <property type="match status" value="2"/>
</dbReference>
<dbReference type="GO" id="GO:0030705">
    <property type="term" value="P:cytoskeleton-dependent intracellular transport"/>
    <property type="evidence" value="ECO:0007669"/>
    <property type="project" value="InterPro"/>
</dbReference>
<feature type="domain" description="Calponin-homology (CH)" evidence="15">
    <location>
        <begin position="10"/>
        <end position="126"/>
    </location>
</feature>
<feature type="coiled-coil region" evidence="13">
    <location>
        <begin position="171"/>
        <end position="430"/>
    </location>
</feature>
<protein>
    <recommendedName>
        <fullName evidence="12">Protein Hook homolog 3</fullName>
    </recommendedName>
</protein>
<dbReference type="GO" id="GO:0008318">
    <property type="term" value="F:protein prenyltransferase activity"/>
    <property type="evidence" value="ECO:0007669"/>
    <property type="project" value="InterPro"/>
</dbReference>
<feature type="coiled-coil region" evidence="13">
    <location>
        <begin position="489"/>
        <end position="650"/>
    </location>
</feature>
<reference evidence="16" key="3">
    <citation type="submission" date="2025-09" db="UniProtKB">
        <authorList>
            <consortium name="Ensembl"/>
        </authorList>
    </citation>
    <scope>IDENTIFICATION</scope>
    <source>
        <strain evidence="16">Thorbecke</strain>
    </source>
</reference>
<dbReference type="InterPro" id="IPR001715">
    <property type="entry name" value="CH_dom"/>
</dbReference>
<evidence type="ECO:0000256" key="2">
    <source>
        <dbReference type="ARBA" id="ARBA00004555"/>
    </source>
</evidence>
<dbReference type="GO" id="GO:0005813">
    <property type="term" value="C:centrosome"/>
    <property type="evidence" value="ECO:0007669"/>
    <property type="project" value="TreeGrafter"/>
</dbReference>
<dbReference type="InterPro" id="IPR008636">
    <property type="entry name" value="Hook_C"/>
</dbReference>
<keyword evidence="17" id="KW-1185">Reference proteome</keyword>
<evidence type="ECO:0000256" key="10">
    <source>
        <dbReference type="ARBA" id="ARBA00023212"/>
    </source>
</evidence>
<evidence type="ECO:0000256" key="13">
    <source>
        <dbReference type="SAM" id="Coils"/>
    </source>
</evidence>
<evidence type="ECO:0000256" key="5">
    <source>
        <dbReference type="ARBA" id="ARBA00022490"/>
    </source>
</evidence>
<dbReference type="SUPFAM" id="SSF48439">
    <property type="entry name" value="Protein prenylyltransferase"/>
    <property type="match status" value="1"/>
</dbReference>
<feature type="coiled-coil region" evidence="13">
    <location>
        <begin position="936"/>
        <end position="970"/>
    </location>
</feature>
<dbReference type="AlphaFoldDB" id="A0A5F9CM03"/>
<reference evidence="16" key="2">
    <citation type="submission" date="2025-08" db="UniProtKB">
        <authorList>
            <consortium name="Ensembl"/>
        </authorList>
    </citation>
    <scope>IDENTIFICATION</scope>
    <source>
        <strain evidence="16">Thorbecke</strain>
    </source>
</reference>
<dbReference type="InterPro" id="IPR036872">
    <property type="entry name" value="CH_dom_sf"/>
</dbReference>